<evidence type="ECO:0000313" key="1">
    <source>
        <dbReference type="EMBL" id="OTG34658.1"/>
    </source>
</evidence>
<keyword evidence="2" id="KW-1185">Reference proteome</keyword>
<dbReference type="AlphaFoldDB" id="A0A251VG89"/>
<sequence length="54" mass="6305">MHKVENNLKKLGNFASLSTEKLGLQVYTLKALRIYRVNYTFRILCLYQIAIDSL</sequence>
<organism evidence="1 2">
    <name type="scientific">Helianthus annuus</name>
    <name type="common">Common sunflower</name>
    <dbReference type="NCBI Taxonomy" id="4232"/>
    <lineage>
        <taxon>Eukaryota</taxon>
        <taxon>Viridiplantae</taxon>
        <taxon>Streptophyta</taxon>
        <taxon>Embryophyta</taxon>
        <taxon>Tracheophyta</taxon>
        <taxon>Spermatophyta</taxon>
        <taxon>Magnoliopsida</taxon>
        <taxon>eudicotyledons</taxon>
        <taxon>Gunneridae</taxon>
        <taxon>Pentapetalae</taxon>
        <taxon>asterids</taxon>
        <taxon>campanulids</taxon>
        <taxon>Asterales</taxon>
        <taxon>Asteraceae</taxon>
        <taxon>Asteroideae</taxon>
        <taxon>Heliantheae alliance</taxon>
        <taxon>Heliantheae</taxon>
        <taxon>Helianthus</taxon>
    </lineage>
</organism>
<accession>A0A251VG89</accession>
<evidence type="ECO:0000313" key="2">
    <source>
        <dbReference type="Proteomes" id="UP000215914"/>
    </source>
</evidence>
<dbReference type="Proteomes" id="UP000215914">
    <property type="component" value="Chromosome 2"/>
</dbReference>
<name>A0A251VG89_HELAN</name>
<dbReference type="InParanoid" id="A0A251VG89"/>
<reference evidence="2" key="1">
    <citation type="journal article" date="2017" name="Nature">
        <title>The sunflower genome provides insights into oil metabolism, flowering and Asterid evolution.</title>
        <authorList>
            <person name="Badouin H."/>
            <person name="Gouzy J."/>
            <person name="Grassa C.J."/>
            <person name="Murat F."/>
            <person name="Staton S.E."/>
            <person name="Cottret L."/>
            <person name="Lelandais-Briere C."/>
            <person name="Owens G.L."/>
            <person name="Carrere S."/>
            <person name="Mayjonade B."/>
            <person name="Legrand L."/>
            <person name="Gill N."/>
            <person name="Kane N.C."/>
            <person name="Bowers J.E."/>
            <person name="Hubner S."/>
            <person name="Bellec A."/>
            <person name="Berard A."/>
            <person name="Berges H."/>
            <person name="Blanchet N."/>
            <person name="Boniface M.C."/>
            <person name="Brunel D."/>
            <person name="Catrice O."/>
            <person name="Chaidir N."/>
            <person name="Claudel C."/>
            <person name="Donnadieu C."/>
            <person name="Faraut T."/>
            <person name="Fievet G."/>
            <person name="Helmstetter N."/>
            <person name="King M."/>
            <person name="Knapp S.J."/>
            <person name="Lai Z."/>
            <person name="Le Paslier M.C."/>
            <person name="Lippi Y."/>
            <person name="Lorenzon L."/>
            <person name="Mandel J.R."/>
            <person name="Marage G."/>
            <person name="Marchand G."/>
            <person name="Marquand E."/>
            <person name="Bret-Mestries E."/>
            <person name="Morien E."/>
            <person name="Nambeesan S."/>
            <person name="Nguyen T."/>
            <person name="Pegot-Espagnet P."/>
            <person name="Pouilly N."/>
            <person name="Raftis F."/>
            <person name="Sallet E."/>
            <person name="Schiex T."/>
            <person name="Thomas J."/>
            <person name="Vandecasteele C."/>
            <person name="Vares D."/>
            <person name="Vear F."/>
            <person name="Vautrin S."/>
            <person name="Crespi M."/>
            <person name="Mangin B."/>
            <person name="Burke J.M."/>
            <person name="Salse J."/>
            <person name="Munos S."/>
            <person name="Vincourt P."/>
            <person name="Rieseberg L.H."/>
            <person name="Langlade N.B."/>
        </authorList>
    </citation>
    <scope>NUCLEOTIDE SEQUENCE [LARGE SCALE GENOMIC DNA]</scope>
    <source>
        <strain evidence="2">cv. SF193</strain>
    </source>
</reference>
<gene>
    <name evidence="1" type="ORF">HannXRQ_Chr02g0048211</name>
</gene>
<dbReference type="EMBL" id="CM007891">
    <property type="protein sequence ID" value="OTG34658.1"/>
    <property type="molecule type" value="Genomic_DNA"/>
</dbReference>
<protein>
    <submittedName>
        <fullName evidence="1">Uncharacterized protein</fullName>
    </submittedName>
</protein>
<proteinExistence type="predicted"/>